<evidence type="ECO:0000313" key="1">
    <source>
        <dbReference type="EMBL" id="SBV63360.1"/>
    </source>
</evidence>
<gene>
    <name evidence="1" type="ORF">KL86CIT2_30025</name>
    <name evidence="2" type="ORF">KM92CIT3_80792</name>
</gene>
<dbReference type="AlphaFoldDB" id="A0A212I9T2"/>
<evidence type="ECO:0000313" key="2">
    <source>
        <dbReference type="EMBL" id="SBV68253.1"/>
    </source>
</evidence>
<dbReference type="EMBL" id="FLUB01000020">
    <property type="protein sequence ID" value="SBV68253.1"/>
    <property type="molecule type" value="Genomic_DNA"/>
</dbReference>
<dbReference type="EMBL" id="FLUA01000027">
    <property type="protein sequence ID" value="SBV63360.1"/>
    <property type="molecule type" value="Genomic_DNA"/>
</dbReference>
<organism evidence="1">
    <name type="scientific">uncultured Citrobacter sp</name>
    <dbReference type="NCBI Taxonomy" id="200446"/>
    <lineage>
        <taxon>Bacteria</taxon>
        <taxon>Pseudomonadati</taxon>
        <taxon>Pseudomonadota</taxon>
        <taxon>Gammaproteobacteria</taxon>
        <taxon>Enterobacterales</taxon>
        <taxon>Enterobacteriaceae</taxon>
        <taxon>Citrobacter</taxon>
        <taxon>environmental samples</taxon>
    </lineage>
</organism>
<reference evidence="1" key="1">
    <citation type="submission" date="2016-04" db="EMBL/GenBank/DDBJ databases">
        <authorList>
            <person name="Evans L.H."/>
            <person name="Alamgir A."/>
            <person name="Owens N."/>
            <person name="Weber N.D."/>
            <person name="Virtaneva K."/>
            <person name="Barbian K."/>
            <person name="Babar A."/>
            <person name="Rosenke K."/>
        </authorList>
    </citation>
    <scope>NUCLEOTIDE SEQUENCE</scope>
    <source>
        <strain evidence="1">86-2</strain>
        <strain evidence="2">92-3</strain>
    </source>
</reference>
<sequence length="79" mass="9441">MPRHSDIPVAFRNAIKRDPKRGQIVSTRDFVAELAKVNHFWSLSQANEWIKHYQICFRDFTDHEGEDKVYFMMNMGRII</sequence>
<accession>A0A212I9T2</accession>
<name>A0A212I9T2_9ENTR</name>
<proteinExistence type="predicted"/>
<protein>
    <submittedName>
        <fullName evidence="1">DNA polymerase V subunit UmuD</fullName>
    </submittedName>
</protein>